<dbReference type="AlphaFoldDB" id="A0AA87URF2"/>
<comment type="caution">
    <text evidence="1">The sequence shown here is derived from an EMBL/GenBank/DDBJ whole genome shotgun (WGS) entry which is preliminary data.</text>
</comment>
<name>A0AA87URF2_9MICO</name>
<evidence type="ECO:0000313" key="1">
    <source>
        <dbReference type="EMBL" id="GEK79906.1"/>
    </source>
</evidence>
<organism evidence="1 2">
    <name type="scientific">Agrococcus baldri</name>
    <dbReference type="NCBI Taxonomy" id="153730"/>
    <lineage>
        <taxon>Bacteria</taxon>
        <taxon>Bacillati</taxon>
        <taxon>Actinomycetota</taxon>
        <taxon>Actinomycetes</taxon>
        <taxon>Micrococcales</taxon>
        <taxon>Microbacteriaceae</taxon>
        <taxon>Agrococcus</taxon>
    </lineage>
</organism>
<evidence type="ECO:0000313" key="2">
    <source>
        <dbReference type="Proteomes" id="UP000321749"/>
    </source>
</evidence>
<dbReference type="InterPro" id="IPR004378">
    <property type="entry name" value="F420H2_quin_Rdtase"/>
</dbReference>
<accession>A0AA87URF2</accession>
<dbReference type="Pfam" id="PF04075">
    <property type="entry name" value="F420H2_quin_red"/>
    <property type="match status" value="1"/>
</dbReference>
<dbReference type="Gene3D" id="2.30.110.10">
    <property type="entry name" value="Electron Transport, Fmn-binding Protein, Chain A"/>
    <property type="match status" value="1"/>
</dbReference>
<dbReference type="InterPro" id="IPR012349">
    <property type="entry name" value="Split_barrel_FMN-bd"/>
</dbReference>
<dbReference type="RefSeq" id="WP_146793708.1">
    <property type="nucleotide sequence ID" value="NZ_BJUU01000005.1"/>
</dbReference>
<keyword evidence="2" id="KW-1185">Reference proteome</keyword>
<protein>
    <recommendedName>
        <fullName evidence="3">Deazaflavin-dependent oxidoreductase, nitroreductase family</fullName>
    </recommendedName>
</protein>
<dbReference type="EMBL" id="BJUU01000005">
    <property type="protein sequence ID" value="GEK79906.1"/>
    <property type="molecule type" value="Genomic_DNA"/>
</dbReference>
<sequence>MAEFHLTPLRRVADRAMAALARAGLAPGGAAELTVRGRTSGEPRSTPVTPLELGGRLHLLAPYGQVGWVRNLRVAGEATIRRGRTYRIRATELPAAEAAPVLREYVRRIPLVRPYIAAGPGDDLAAFEAVAADHPVFVIERIG</sequence>
<reference evidence="1 2" key="1">
    <citation type="submission" date="2019-07" db="EMBL/GenBank/DDBJ databases">
        <title>Whole genome shotgun sequence of Agrococcus baldri NBRC 103055.</title>
        <authorList>
            <person name="Hosoyama A."/>
            <person name="Uohara A."/>
            <person name="Ohji S."/>
            <person name="Ichikawa N."/>
        </authorList>
    </citation>
    <scope>NUCLEOTIDE SEQUENCE [LARGE SCALE GENOMIC DNA]</scope>
    <source>
        <strain evidence="1 2">NBRC 103055</strain>
    </source>
</reference>
<evidence type="ECO:0008006" key="3">
    <source>
        <dbReference type="Google" id="ProtNLM"/>
    </source>
</evidence>
<proteinExistence type="predicted"/>
<dbReference type="GO" id="GO:0016491">
    <property type="term" value="F:oxidoreductase activity"/>
    <property type="evidence" value="ECO:0007669"/>
    <property type="project" value="InterPro"/>
</dbReference>
<dbReference type="Proteomes" id="UP000321749">
    <property type="component" value="Unassembled WGS sequence"/>
</dbReference>
<gene>
    <name evidence="1" type="ORF">ABA31_12570</name>
</gene>